<gene>
    <name evidence="5" type="primary">yciB</name>
    <name evidence="6" type="ORF">SAMN05216456_2957</name>
</gene>
<comment type="similarity">
    <text evidence="5">Belongs to the YciB family.</text>
</comment>
<dbReference type="Proteomes" id="UP000199074">
    <property type="component" value="Unassembled WGS sequence"/>
</dbReference>
<dbReference type="HAMAP" id="MF_00189">
    <property type="entry name" value="YciB"/>
    <property type="match status" value="1"/>
</dbReference>
<organism evidence="6 7">
    <name type="scientific">Devosia crocina</name>
    <dbReference type="NCBI Taxonomy" id="429728"/>
    <lineage>
        <taxon>Bacteria</taxon>
        <taxon>Pseudomonadati</taxon>
        <taxon>Pseudomonadota</taxon>
        <taxon>Alphaproteobacteria</taxon>
        <taxon>Hyphomicrobiales</taxon>
        <taxon>Devosiaceae</taxon>
        <taxon>Devosia</taxon>
    </lineage>
</organism>
<comment type="function">
    <text evidence="5">Plays a role in cell envelope biogenesis, maintenance of cell envelope integrity and membrane homeostasis.</text>
</comment>
<evidence type="ECO:0000256" key="5">
    <source>
        <dbReference type="HAMAP-Rule" id="MF_00189"/>
    </source>
</evidence>
<evidence type="ECO:0000256" key="1">
    <source>
        <dbReference type="ARBA" id="ARBA00022475"/>
    </source>
</evidence>
<sequence>MTEKAEADVSWDELRPQVTKLALELGPLVVFFIANARADIFVATAWFMGAMTISLALSWVILKKIAVMPLVTGAVVLVFGGLTLWLQDDTFIKVKPTITNVLFGSVLLGGLLFGQSLLKYVFGEVYKLRPEGWWRLTLNWGVFFFVLAVINEILWRNFSTDFWVAFKVWGVMPLTVLFSLSQMPLLSKYAPVNEPASPPNVVVES</sequence>
<protein>
    <recommendedName>
        <fullName evidence="5">Inner membrane-spanning protein YciB</fullName>
    </recommendedName>
</protein>
<dbReference type="AlphaFoldDB" id="A0A1I7NSB4"/>
<dbReference type="InterPro" id="IPR006008">
    <property type="entry name" value="YciB"/>
</dbReference>
<evidence type="ECO:0000256" key="3">
    <source>
        <dbReference type="ARBA" id="ARBA00022989"/>
    </source>
</evidence>
<evidence type="ECO:0000256" key="4">
    <source>
        <dbReference type="ARBA" id="ARBA00023136"/>
    </source>
</evidence>
<dbReference type="PANTHER" id="PTHR36917:SF1">
    <property type="entry name" value="INNER MEMBRANE-SPANNING PROTEIN YCIB"/>
    <property type="match status" value="1"/>
</dbReference>
<dbReference type="PANTHER" id="PTHR36917">
    <property type="entry name" value="INTRACELLULAR SEPTATION PROTEIN A-RELATED"/>
    <property type="match status" value="1"/>
</dbReference>
<dbReference type="NCBIfam" id="NF001323">
    <property type="entry name" value="PRK00259.1-1"/>
    <property type="match status" value="1"/>
</dbReference>
<dbReference type="EMBL" id="FPCK01000003">
    <property type="protein sequence ID" value="SFV37505.1"/>
    <property type="molecule type" value="Genomic_DNA"/>
</dbReference>
<dbReference type="STRING" id="429728.SAMN05216456_2957"/>
<keyword evidence="1 5" id="KW-1003">Cell membrane</keyword>
<feature type="transmembrane region" description="Helical" evidence="5">
    <location>
        <begin position="138"/>
        <end position="155"/>
    </location>
</feature>
<dbReference type="NCBIfam" id="TIGR00997">
    <property type="entry name" value="ispZ"/>
    <property type="match status" value="1"/>
</dbReference>
<evidence type="ECO:0000313" key="7">
    <source>
        <dbReference type="Proteomes" id="UP000199074"/>
    </source>
</evidence>
<dbReference type="GO" id="GO:0005886">
    <property type="term" value="C:plasma membrane"/>
    <property type="evidence" value="ECO:0007669"/>
    <property type="project" value="UniProtKB-SubCell"/>
</dbReference>
<dbReference type="Pfam" id="PF04279">
    <property type="entry name" value="IspA"/>
    <property type="match status" value="1"/>
</dbReference>
<keyword evidence="4 5" id="KW-0472">Membrane</keyword>
<keyword evidence="3 5" id="KW-1133">Transmembrane helix</keyword>
<name>A0A1I7NSB4_9HYPH</name>
<accession>A0A1I7NSB4</accession>
<feature type="transmembrane region" description="Helical" evidence="5">
    <location>
        <begin position="40"/>
        <end position="61"/>
    </location>
</feature>
<reference evidence="6 7" key="1">
    <citation type="submission" date="2016-10" db="EMBL/GenBank/DDBJ databases">
        <authorList>
            <person name="de Groot N.N."/>
        </authorList>
    </citation>
    <scope>NUCLEOTIDE SEQUENCE [LARGE SCALE GENOMIC DNA]</scope>
    <source>
        <strain evidence="6 7">IPL20</strain>
    </source>
</reference>
<feature type="transmembrane region" description="Helical" evidence="5">
    <location>
        <begin position="67"/>
        <end position="86"/>
    </location>
</feature>
<feature type="transmembrane region" description="Helical" evidence="5">
    <location>
        <begin position="98"/>
        <end position="118"/>
    </location>
</feature>
<keyword evidence="2 5" id="KW-0812">Transmembrane</keyword>
<keyword evidence="7" id="KW-1185">Reference proteome</keyword>
<feature type="transmembrane region" description="Helical" evidence="5">
    <location>
        <begin position="162"/>
        <end position="181"/>
    </location>
</feature>
<comment type="subcellular location">
    <subcellularLocation>
        <location evidence="5">Cell inner membrane</location>
        <topology evidence="5">Multi-pass membrane protein</topology>
    </subcellularLocation>
</comment>
<proteinExistence type="inferred from homology"/>
<keyword evidence="5" id="KW-0997">Cell inner membrane</keyword>
<evidence type="ECO:0000313" key="6">
    <source>
        <dbReference type="EMBL" id="SFV37505.1"/>
    </source>
</evidence>
<evidence type="ECO:0000256" key="2">
    <source>
        <dbReference type="ARBA" id="ARBA00022692"/>
    </source>
</evidence>